<sequence length="115" mass="13448">MMHGMGYWDWMVCRLACLARSSCSCCLVTTCPPVLISRARPADRWRLIDPSSMYAAVWPHGIHSFIVSSHMIDCNYHYDRSSIYFFSQIRTRAAYLCVKENEIVDHPYIYLPYNN</sequence>
<evidence type="ECO:0000256" key="1">
    <source>
        <dbReference type="SAM" id="SignalP"/>
    </source>
</evidence>
<feature type="signal peptide" evidence="1">
    <location>
        <begin position="1"/>
        <end position="23"/>
    </location>
</feature>
<keyword evidence="1" id="KW-0732">Signal</keyword>
<evidence type="ECO:0000313" key="2">
    <source>
        <dbReference type="EMBL" id="TKW11902.1"/>
    </source>
</evidence>
<dbReference type="Gramene" id="TKW11902">
    <property type="protein sequence ID" value="TKW11902"/>
    <property type="gene ID" value="SEVIR_5G002650v2"/>
</dbReference>
<name>A0A4U6U9U2_SETVI</name>
<feature type="chain" id="PRO_5020398452" description="DUF295 domain-containing protein" evidence="1">
    <location>
        <begin position="24"/>
        <end position="115"/>
    </location>
</feature>
<dbReference type="Proteomes" id="UP000298652">
    <property type="component" value="Chromosome 5"/>
</dbReference>
<evidence type="ECO:0008006" key="4">
    <source>
        <dbReference type="Google" id="ProtNLM"/>
    </source>
</evidence>
<gene>
    <name evidence="2" type="ORF">SEVIR_5G002650v2</name>
</gene>
<evidence type="ECO:0000313" key="3">
    <source>
        <dbReference type="Proteomes" id="UP000298652"/>
    </source>
</evidence>
<proteinExistence type="predicted"/>
<dbReference type="EMBL" id="CM016556">
    <property type="protein sequence ID" value="TKW11902.1"/>
    <property type="molecule type" value="Genomic_DNA"/>
</dbReference>
<organism evidence="2 3">
    <name type="scientific">Setaria viridis</name>
    <name type="common">Green bristlegrass</name>
    <name type="synonym">Setaria italica subsp. viridis</name>
    <dbReference type="NCBI Taxonomy" id="4556"/>
    <lineage>
        <taxon>Eukaryota</taxon>
        <taxon>Viridiplantae</taxon>
        <taxon>Streptophyta</taxon>
        <taxon>Embryophyta</taxon>
        <taxon>Tracheophyta</taxon>
        <taxon>Spermatophyta</taxon>
        <taxon>Magnoliopsida</taxon>
        <taxon>Liliopsida</taxon>
        <taxon>Poales</taxon>
        <taxon>Poaceae</taxon>
        <taxon>PACMAD clade</taxon>
        <taxon>Panicoideae</taxon>
        <taxon>Panicodae</taxon>
        <taxon>Paniceae</taxon>
        <taxon>Cenchrinae</taxon>
        <taxon>Setaria</taxon>
    </lineage>
</organism>
<keyword evidence="3" id="KW-1185">Reference proteome</keyword>
<accession>A0A4U6U9U2</accession>
<dbReference type="AlphaFoldDB" id="A0A4U6U9U2"/>
<protein>
    <recommendedName>
        <fullName evidence="4">DUF295 domain-containing protein</fullName>
    </recommendedName>
</protein>
<reference evidence="2" key="1">
    <citation type="submission" date="2019-03" db="EMBL/GenBank/DDBJ databases">
        <title>WGS assembly of Setaria viridis.</title>
        <authorList>
            <person name="Huang P."/>
            <person name="Jenkins J."/>
            <person name="Grimwood J."/>
            <person name="Barry K."/>
            <person name="Healey A."/>
            <person name="Mamidi S."/>
            <person name="Sreedasyam A."/>
            <person name="Shu S."/>
            <person name="Feldman M."/>
            <person name="Wu J."/>
            <person name="Yu Y."/>
            <person name="Chen C."/>
            <person name="Johnson J."/>
            <person name="Rokhsar D."/>
            <person name="Baxter I."/>
            <person name="Schmutz J."/>
            <person name="Brutnell T."/>
            <person name="Kellogg E."/>
        </authorList>
    </citation>
    <scope>NUCLEOTIDE SEQUENCE [LARGE SCALE GENOMIC DNA]</scope>
</reference>